<reference evidence="1" key="1">
    <citation type="submission" date="2014-12" db="EMBL/GenBank/DDBJ databases">
        <title>Whole genome sequences of four Staphylococcus schleiferi canine isolates.</title>
        <authorList>
            <person name="Misic A.M."/>
            <person name="Cain C."/>
            <person name="Morris D.O."/>
            <person name="Rankin S."/>
            <person name="Beiting D."/>
        </authorList>
    </citation>
    <scope>NUCLEOTIDE SEQUENCE</scope>
    <source>
        <strain evidence="1">ASB11</strain>
        <strain evidence="2">ASB13</strain>
        <strain evidence="3">ASB9</strain>
    </source>
</reference>
<evidence type="ECO:0000313" key="1">
    <source>
        <dbReference type="EMBL" id="CRF41009.1"/>
    </source>
</evidence>
<evidence type="ECO:0000313" key="4">
    <source>
        <dbReference type="Proteomes" id="UP000038622"/>
    </source>
</evidence>
<dbReference type="Proteomes" id="UP000045175">
    <property type="component" value="Unassembled WGS sequence"/>
</dbReference>
<dbReference type="EMBL" id="CDMH01000022">
    <property type="protein sequence ID" value="CRF42298.1"/>
    <property type="molecule type" value="Genomic_DNA"/>
</dbReference>
<accession>A0A0K2X8G5</accession>
<dbReference type="AlphaFoldDB" id="A0A0K2X8G5"/>
<proteinExistence type="predicted"/>
<dbReference type="EMBL" id="CDML01000025">
    <property type="protein sequence ID" value="CRF41009.1"/>
    <property type="molecule type" value="Genomic_DNA"/>
</dbReference>
<organism evidence="1 4">
    <name type="scientific">Helicobacter ailurogastricus</name>
    <dbReference type="NCBI Taxonomy" id="1578720"/>
    <lineage>
        <taxon>Bacteria</taxon>
        <taxon>Pseudomonadati</taxon>
        <taxon>Campylobacterota</taxon>
        <taxon>Epsilonproteobacteria</taxon>
        <taxon>Campylobacterales</taxon>
        <taxon>Helicobacteraceae</taxon>
        <taxon>Helicobacter</taxon>
    </lineage>
</organism>
<dbReference type="EMBL" id="CDMN01000058">
    <property type="protein sequence ID" value="CRF44804.1"/>
    <property type="molecule type" value="Genomic_DNA"/>
</dbReference>
<name>A0A0K2X8G5_9HELI</name>
<evidence type="ECO:0000313" key="3">
    <source>
        <dbReference type="EMBL" id="CRF44804.1"/>
    </source>
</evidence>
<reference evidence="5 6" key="2">
    <citation type="submission" date="2014-12" db="EMBL/GenBank/DDBJ databases">
        <authorList>
            <person name="Jaenicke S."/>
        </authorList>
    </citation>
    <scope>NUCLEOTIDE SEQUENCE [LARGE SCALE GENOMIC DNA]</scope>
</reference>
<evidence type="ECO:0000313" key="5">
    <source>
        <dbReference type="Proteomes" id="UP000041394"/>
    </source>
</evidence>
<sequence length="46" mass="5243">MHMHVKNVPKLFTCMCLKPFKPATNHAHKGICVRAQHVNKLCPTCE</sequence>
<dbReference type="STRING" id="1578720.HAL011_07850"/>
<reference evidence="4" key="3">
    <citation type="submission" date="2014-12" db="EMBL/GenBank/DDBJ databases">
        <authorList>
            <person name="Smet A."/>
        </authorList>
    </citation>
    <scope>NUCLEOTIDE SEQUENCE [LARGE SCALE GENOMIC DNA]</scope>
</reference>
<gene>
    <name evidence="1" type="ORF">HAL011_07850</name>
    <name evidence="2" type="ORF">HAL013_04670</name>
    <name evidence="3" type="ORF">HAL09_14160</name>
</gene>
<dbReference type="Proteomes" id="UP000038622">
    <property type="component" value="Unassembled WGS sequence"/>
</dbReference>
<dbReference type="Proteomes" id="UP000041394">
    <property type="component" value="Unassembled WGS sequence"/>
</dbReference>
<protein>
    <submittedName>
        <fullName evidence="1">Uncharacterized protein</fullName>
    </submittedName>
</protein>
<evidence type="ECO:0000313" key="2">
    <source>
        <dbReference type="EMBL" id="CRF42298.1"/>
    </source>
</evidence>
<keyword evidence="4" id="KW-1185">Reference proteome</keyword>
<evidence type="ECO:0000313" key="6">
    <source>
        <dbReference type="Proteomes" id="UP000045175"/>
    </source>
</evidence>